<sequence>MSDRLTTTDAFGTFQQFVAAINRHDVEALAALMTTDHVFVDSVGNMTRTAASIEVGWRSYFVLCPDYWVHPDHVLTERAEVLAAGEAGGTIDGVAWRTPAAWRAVIRDGRVAEWRVFADNKPVYEILARHRQ</sequence>
<dbReference type="Pfam" id="PF12680">
    <property type="entry name" value="SnoaL_2"/>
    <property type="match status" value="1"/>
</dbReference>
<dbReference type="InterPro" id="IPR037401">
    <property type="entry name" value="SnoaL-like"/>
</dbReference>
<dbReference type="eggNOG" id="ENOG5032YVP">
    <property type="taxonomic scope" value="Bacteria"/>
</dbReference>
<accession>Q01R35</accession>
<dbReference type="InParanoid" id="Q01R35"/>
<reference evidence="2" key="1">
    <citation type="submission" date="2006-10" db="EMBL/GenBank/DDBJ databases">
        <title>Complete sequence of Solibacter usitatus Ellin6076.</title>
        <authorList>
            <consortium name="US DOE Joint Genome Institute"/>
            <person name="Copeland A."/>
            <person name="Lucas S."/>
            <person name="Lapidus A."/>
            <person name="Barry K."/>
            <person name="Detter J.C."/>
            <person name="Glavina del Rio T."/>
            <person name="Hammon N."/>
            <person name="Israni S."/>
            <person name="Dalin E."/>
            <person name="Tice H."/>
            <person name="Pitluck S."/>
            <person name="Thompson L.S."/>
            <person name="Brettin T."/>
            <person name="Bruce D."/>
            <person name="Han C."/>
            <person name="Tapia R."/>
            <person name="Gilna P."/>
            <person name="Schmutz J."/>
            <person name="Larimer F."/>
            <person name="Land M."/>
            <person name="Hauser L."/>
            <person name="Kyrpides N."/>
            <person name="Mikhailova N."/>
            <person name="Janssen P.H."/>
            <person name="Kuske C.R."/>
            <person name="Richardson P."/>
        </authorList>
    </citation>
    <scope>NUCLEOTIDE SEQUENCE</scope>
    <source>
        <strain evidence="2">Ellin6076</strain>
    </source>
</reference>
<dbReference type="KEGG" id="sus:Acid_6972"/>
<protein>
    <recommendedName>
        <fullName evidence="1">SnoaL-like domain-containing protein</fullName>
    </recommendedName>
</protein>
<dbReference type="SUPFAM" id="SSF54427">
    <property type="entry name" value="NTF2-like"/>
    <property type="match status" value="1"/>
</dbReference>
<proteinExistence type="predicted"/>
<dbReference type="EMBL" id="CP000473">
    <property type="protein sequence ID" value="ABJ87885.1"/>
    <property type="molecule type" value="Genomic_DNA"/>
</dbReference>
<evidence type="ECO:0000259" key="1">
    <source>
        <dbReference type="Pfam" id="PF12680"/>
    </source>
</evidence>
<dbReference type="STRING" id="234267.Acid_6972"/>
<organism evidence="2">
    <name type="scientific">Solibacter usitatus (strain Ellin6076)</name>
    <dbReference type="NCBI Taxonomy" id="234267"/>
    <lineage>
        <taxon>Bacteria</taxon>
        <taxon>Pseudomonadati</taxon>
        <taxon>Acidobacteriota</taxon>
        <taxon>Terriglobia</taxon>
        <taxon>Bryobacterales</taxon>
        <taxon>Solibacteraceae</taxon>
        <taxon>Candidatus Solibacter</taxon>
    </lineage>
</organism>
<feature type="domain" description="SnoaL-like" evidence="1">
    <location>
        <begin position="15"/>
        <end position="114"/>
    </location>
</feature>
<dbReference type="InterPro" id="IPR032710">
    <property type="entry name" value="NTF2-like_dom_sf"/>
</dbReference>
<dbReference type="OrthoDB" id="1093013at2"/>
<dbReference type="Gene3D" id="3.10.450.50">
    <property type="match status" value="1"/>
</dbReference>
<name>Q01R35_SOLUE</name>
<dbReference type="AlphaFoldDB" id="Q01R35"/>
<evidence type="ECO:0000313" key="2">
    <source>
        <dbReference type="EMBL" id="ABJ87885.1"/>
    </source>
</evidence>
<dbReference type="HOGENOM" id="CLU_2023174_0_0_0"/>
<gene>
    <name evidence="2" type="ordered locus">Acid_6972</name>
</gene>